<dbReference type="InterPro" id="IPR029069">
    <property type="entry name" value="HotDog_dom_sf"/>
</dbReference>
<sequence length="269" mass="29001">MTYELDRHLSLTALGEGRYSGALDGGWSVGGGINGGFQMALAGQAISQHLESKPDPVAVSAYFLSAGTPGPAEVAVDVRREGGRMATVAADLTQDGQTRLTLLATYADLGRFEGEVRTTATEPELPAPEDCAGPEDVPDFVLELAPMMRRFEMRFPVEQTGWVRGEPRGVGHLSAWFRMADGREVDPVALLMVLDALPPVTFDLGMIGWAPTLELTAHVRAKPAPGWLKVQHRTRNFAGGTFEEDCEVWDSTGRLVAQSRQLALAPRTG</sequence>
<proteinExistence type="predicted"/>
<organism evidence="3 4">
    <name type="scientific">Nocardioides marinus</name>
    <dbReference type="NCBI Taxonomy" id="374514"/>
    <lineage>
        <taxon>Bacteria</taxon>
        <taxon>Bacillati</taxon>
        <taxon>Actinomycetota</taxon>
        <taxon>Actinomycetes</taxon>
        <taxon>Propionibacteriales</taxon>
        <taxon>Nocardioidaceae</taxon>
        <taxon>Nocardioides</taxon>
    </lineage>
</organism>
<dbReference type="Pfam" id="PF20789">
    <property type="entry name" value="4HBT_3C"/>
    <property type="match status" value="1"/>
</dbReference>
<dbReference type="InterPro" id="IPR052389">
    <property type="entry name" value="Sec_Metab_Biosynth-Assoc"/>
</dbReference>
<dbReference type="PANTHER" id="PTHR38110">
    <property type="entry name" value="CHROMOSOME 23, WHOLE GENOME SHOTGUN SEQUENCE"/>
    <property type="match status" value="1"/>
</dbReference>
<keyword evidence="4" id="KW-1185">Reference proteome</keyword>
<dbReference type="Gene3D" id="2.40.160.210">
    <property type="entry name" value="Acyl-CoA thioesterase, double hotdog domain"/>
    <property type="match status" value="1"/>
</dbReference>
<comment type="caution">
    <text evidence="3">The sequence shown here is derived from an EMBL/GenBank/DDBJ whole genome shotgun (WGS) entry which is preliminary data.</text>
</comment>
<dbReference type="EMBL" id="JACBZI010000001">
    <property type="protein sequence ID" value="NYI11101.1"/>
    <property type="molecule type" value="Genomic_DNA"/>
</dbReference>
<gene>
    <name evidence="3" type="ORF">BKA05_002616</name>
</gene>
<dbReference type="InterPro" id="IPR042171">
    <property type="entry name" value="Acyl-CoA_hotdog"/>
</dbReference>
<dbReference type="AlphaFoldDB" id="A0A7Y9YF57"/>
<feature type="domain" description="Acyl-CoA thioesterase-like C-terminal" evidence="2">
    <location>
        <begin position="128"/>
        <end position="264"/>
    </location>
</feature>
<evidence type="ECO:0000259" key="1">
    <source>
        <dbReference type="Pfam" id="PF13622"/>
    </source>
</evidence>
<dbReference type="InterPro" id="IPR049449">
    <property type="entry name" value="TesB_ACOT8-like_N"/>
</dbReference>
<protein>
    <submittedName>
        <fullName evidence="3">Acyl-CoA thioesterase</fullName>
    </submittedName>
</protein>
<name>A0A7Y9YF57_9ACTN</name>
<dbReference type="Proteomes" id="UP000537326">
    <property type="component" value="Unassembled WGS sequence"/>
</dbReference>
<reference evidence="3 4" key="1">
    <citation type="submission" date="2020-07" db="EMBL/GenBank/DDBJ databases">
        <title>Sequencing the genomes of 1000 actinobacteria strains.</title>
        <authorList>
            <person name="Klenk H.-P."/>
        </authorList>
    </citation>
    <scope>NUCLEOTIDE SEQUENCE [LARGE SCALE GENOMIC DNA]</scope>
    <source>
        <strain evidence="3 4">DSM 18248</strain>
    </source>
</reference>
<evidence type="ECO:0000259" key="2">
    <source>
        <dbReference type="Pfam" id="PF20789"/>
    </source>
</evidence>
<evidence type="ECO:0000313" key="3">
    <source>
        <dbReference type="EMBL" id="NYI11101.1"/>
    </source>
</evidence>
<dbReference type="InterPro" id="IPR049450">
    <property type="entry name" value="ACOT8-like_C"/>
</dbReference>
<feature type="domain" description="Acyl-CoA thioesterase-like N-terminal HotDog" evidence="1">
    <location>
        <begin position="24"/>
        <end position="106"/>
    </location>
</feature>
<accession>A0A7Y9YF57</accession>
<dbReference type="PANTHER" id="PTHR38110:SF1">
    <property type="entry name" value="THIOESTERASE DOMAIN-CONTAINING PROTEIN"/>
    <property type="match status" value="1"/>
</dbReference>
<dbReference type="Pfam" id="PF13622">
    <property type="entry name" value="4HBT_3"/>
    <property type="match status" value="1"/>
</dbReference>
<dbReference type="SUPFAM" id="SSF54637">
    <property type="entry name" value="Thioesterase/thiol ester dehydrase-isomerase"/>
    <property type="match status" value="2"/>
</dbReference>
<dbReference type="RefSeq" id="WP_179531837.1">
    <property type="nucleotide sequence ID" value="NZ_BAAAPP010000005.1"/>
</dbReference>
<evidence type="ECO:0000313" key="4">
    <source>
        <dbReference type="Proteomes" id="UP000537326"/>
    </source>
</evidence>